<organism evidence="2 3">
    <name type="scientific">Enemella evansiae</name>
    <dbReference type="NCBI Taxonomy" id="2016499"/>
    <lineage>
        <taxon>Bacteria</taxon>
        <taxon>Bacillati</taxon>
        <taxon>Actinomycetota</taxon>
        <taxon>Actinomycetes</taxon>
        <taxon>Propionibacteriales</taxon>
        <taxon>Propionibacteriaceae</taxon>
        <taxon>Enemella</taxon>
    </lineage>
</organism>
<name>A0A255G717_9ACTN</name>
<keyword evidence="1" id="KW-0472">Membrane</keyword>
<gene>
    <name evidence="2" type="ORF">CGZ94_14945</name>
</gene>
<keyword evidence="1" id="KW-0812">Transmembrane</keyword>
<sequence>MLAIVAGVLSLVAATWALLAVSHWIGLQPSSDLLGRGRATVTECRADPSQLWLMQRCVATVEWDPGAAPDGYRTPATIEAREPVSGEVAVEAYRSQWSVGTSSNPRTEVVQVAGDHRSAGGLLTVLCVLGVLAVPILVSGALSGLRR</sequence>
<dbReference type="EMBL" id="NMVO01000015">
    <property type="protein sequence ID" value="OYO11708.1"/>
    <property type="molecule type" value="Genomic_DNA"/>
</dbReference>
<feature type="transmembrane region" description="Helical" evidence="1">
    <location>
        <begin position="122"/>
        <end position="145"/>
    </location>
</feature>
<protein>
    <submittedName>
        <fullName evidence="2">Uncharacterized protein</fullName>
    </submittedName>
</protein>
<accession>A0A255G717</accession>
<dbReference type="Proteomes" id="UP000215896">
    <property type="component" value="Unassembled WGS sequence"/>
</dbReference>
<evidence type="ECO:0000313" key="3">
    <source>
        <dbReference type="Proteomes" id="UP000215896"/>
    </source>
</evidence>
<reference evidence="2 3" key="1">
    <citation type="submission" date="2017-07" db="EMBL/GenBank/DDBJ databases">
        <title>Draft whole genome sequences of clinical Proprionibacteriaceae strains.</title>
        <authorList>
            <person name="Bernier A.-M."/>
            <person name="Bernard K."/>
            <person name="Domingo M.-C."/>
        </authorList>
    </citation>
    <scope>NUCLEOTIDE SEQUENCE [LARGE SCALE GENOMIC DNA]</scope>
    <source>
        <strain evidence="2 3">NML 030167</strain>
    </source>
</reference>
<comment type="caution">
    <text evidence="2">The sequence shown here is derived from an EMBL/GenBank/DDBJ whole genome shotgun (WGS) entry which is preliminary data.</text>
</comment>
<evidence type="ECO:0000313" key="2">
    <source>
        <dbReference type="EMBL" id="OYO11708.1"/>
    </source>
</evidence>
<keyword evidence="3" id="KW-1185">Reference proteome</keyword>
<keyword evidence="1" id="KW-1133">Transmembrane helix</keyword>
<evidence type="ECO:0000256" key="1">
    <source>
        <dbReference type="SAM" id="Phobius"/>
    </source>
</evidence>
<proteinExistence type="predicted"/>
<dbReference type="AlphaFoldDB" id="A0A255G717"/>